<dbReference type="GO" id="GO:0005886">
    <property type="term" value="C:plasma membrane"/>
    <property type="evidence" value="ECO:0007669"/>
    <property type="project" value="InterPro"/>
</dbReference>
<dbReference type="KEGG" id="rhf:EUB48_17960"/>
<dbReference type="Proteomes" id="UP000316798">
    <property type="component" value="Chromosome"/>
</dbReference>
<gene>
    <name evidence="7" type="ORF">EUB48_17960</name>
</gene>
<evidence type="ECO:0000256" key="3">
    <source>
        <dbReference type="ARBA" id="ARBA00022989"/>
    </source>
</evidence>
<evidence type="ECO:0000256" key="5">
    <source>
        <dbReference type="SAM" id="MobiDB-lite"/>
    </source>
</evidence>
<evidence type="ECO:0000259" key="6">
    <source>
        <dbReference type="Pfam" id="PF04357"/>
    </source>
</evidence>
<dbReference type="GO" id="GO:0009306">
    <property type="term" value="P:protein secretion"/>
    <property type="evidence" value="ECO:0007669"/>
    <property type="project" value="InterPro"/>
</dbReference>
<evidence type="ECO:0000256" key="2">
    <source>
        <dbReference type="ARBA" id="ARBA00022692"/>
    </source>
</evidence>
<evidence type="ECO:0000256" key="1">
    <source>
        <dbReference type="ARBA" id="ARBA00004167"/>
    </source>
</evidence>
<protein>
    <recommendedName>
        <fullName evidence="6">Translocation and assembly module TamB C-terminal domain-containing protein</fullName>
    </recommendedName>
</protein>
<dbReference type="Pfam" id="PF04357">
    <property type="entry name" value="TamB"/>
    <property type="match status" value="1"/>
</dbReference>
<feature type="region of interest" description="Disordered" evidence="5">
    <location>
        <begin position="1025"/>
        <end position="1048"/>
    </location>
</feature>
<proteinExistence type="predicted"/>
<evidence type="ECO:0000313" key="7">
    <source>
        <dbReference type="EMBL" id="QDL38968.1"/>
    </source>
</evidence>
<evidence type="ECO:0000256" key="4">
    <source>
        <dbReference type="ARBA" id="ARBA00023136"/>
    </source>
</evidence>
<dbReference type="EMBL" id="CP035503">
    <property type="protein sequence ID" value="QDL38968.1"/>
    <property type="molecule type" value="Genomic_DNA"/>
</dbReference>
<reference evidence="7 8" key="1">
    <citation type="submission" date="2019-01" db="EMBL/GenBank/DDBJ databases">
        <title>Genomic insights into a novel species Rhodoferax sp.</title>
        <authorList>
            <person name="Jin L."/>
        </authorList>
    </citation>
    <scope>NUCLEOTIDE SEQUENCE [LARGE SCALE GENOMIC DNA]</scope>
    <source>
        <strain evidence="7 8">CHu59-6-5</strain>
    </source>
</reference>
<dbReference type="InterPro" id="IPR007452">
    <property type="entry name" value="TamB_C"/>
</dbReference>
<feature type="domain" description="Translocation and assembly module TamB C-terminal" evidence="6">
    <location>
        <begin position="926"/>
        <end position="1287"/>
    </location>
</feature>
<organism evidence="7 8">
    <name type="scientific">Rhodoferax sediminis</name>
    <dbReference type="NCBI Taxonomy" id="2509614"/>
    <lineage>
        <taxon>Bacteria</taxon>
        <taxon>Pseudomonadati</taxon>
        <taxon>Pseudomonadota</taxon>
        <taxon>Betaproteobacteria</taxon>
        <taxon>Burkholderiales</taxon>
        <taxon>Comamonadaceae</taxon>
        <taxon>Rhodoferax</taxon>
    </lineage>
</organism>
<feature type="compositionally biased region" description="Low complexity" evidence="5">
    <location>
        <begin position="1025"/>
        <end position="1047"/>
    </location>
</feature>
<keyword evidence="3" id="KW-1133">Transmembrane helix</keyword>
<evidence type="ECO:0000313" key="8">
    <source>
        <dbReference type="Proteomes" id="UP000316798"/>
    </source>
</evidence>
<dbReference type="OrthoDB" id="5288149at2"/>
<comment type="subcellular location">
    <subcellularLocation>
        <location evidence="1">Membrane</location>
        <topology evidence="1">Single-pass membrane protein</topology>
    </subcellularLocation>
</comment>
<sequence length="1290" mass="134978">MKPRRVILWLVLAPLLVVAGLLSALWVWTGTDTSLASALQQASRYLPAGQTLIAEEVQGSVRRGGRIGRLRWESKGLVVEARQIELAWQPAALLQWRLQLDTVHIAQLDIDDQNPAAATAPPQSVVLPFQVGLAFAIDALHWNGSPAVQASGLSGRYRFDGSRHELSVDTVQVAAGRYRAQASLLARAPLMLALQVHGTLTAPVPGSTQALPLVADASASGQLAGPDALLSVQALLQPAPSAAPPAAGSAARQAMQATVSAQISPWATQPVARADATFSDLNLAVLWPEAPQTLLTGSAQVQPDGNGWRGQGRVANRLSGPWDKGRLPLDSAQGQVRFDAGQWRIESLTAGLGGGRLQMQGQFAGSAAAGAAPGWQGRAQLQNINPAALYSSLAAARLDGKLDARAVGQAIAFDAQLQPSGKQPAASRLQGLHLRSASARGQWSGGTLRLQTLSVQTDDALLQGQADVQLASKASRGQLHLSVPGGQADIAGHLSAQAGAGDFALHLADAGKASRWLAKLPGLPPSLSSTSVQGHGELTGRWQGGWQHQGAQLMLQAALRVPRMDLRTHDQTPEQALHLSELSADLAGRLDALNLHASGGLQTGTRRFNLQTQASGGRGSHGDWQARIQSATLQAQNSPQPGHWTVQLREPLAIGWTPGSGAGTLGAGEASLSSPLPGAATLSWQPVHWRVDGPRSELQTRGQLRALPLAWLDLLGSEPLARLGLRGTMLLDGDWDVQAADTLKLRASLVRRSGDIRVQADENVAVKGSISALQGIDAGVRQASITVTADGEALQGALRWDSERAGQVQADFATRLSRGNAHTGEGWRWPADAPLTGNVRARLPQVGVWSVLAPPGWRVRGTLDANVALAGTRASPQWSGTLTADDLALRSVVDGIEFSNGRLRAGFTGQRMDIQEFSLQGASAGASSGGQVTLKGFAEWLPDSTSAKPGLSKIRMALQAQAQSLRVLSRADRRLTVSGALQARLSDATLEIRGALRADQALFVVPDDTAPTLGSDVVVKSSSKSAAQGAARGPENAAAPPAAAPPGSRLATDVAVTLDLGPDFHVRGRGLDTRLAGTLQLASAGNTQAPPRLTGEVSTVRGSYKAYGQQLDIEEGVLRFTGPYDNPALDILAIRPNLTVRVGVQISGTALSPRIRLYADPDLPDAEKLAWLVLGHSGAEGGAETVMLQQAALALLGGNGKGLSGGLAQSLGLDELSFRGAASNADGSSSAAAVTLGKRLSRGFYVAYERSLAGAVGTFSIFYDLSRRFTLRAQTGDRSAIDLIFTVPYD</sequence>
<dbReference type="PANTHER" id="PTHR36985">
    <property type="entry name" value="TRANSLOCATION AND ASSEMBLY MODULE SUBUNIT TAMB"/>
    <property type="match status" value="1"/>
</dbReference>
<keyword evidence="4" id="KW-0472">Membrane</keyword>
<dbReference type="RefSeq" id="WP_142820404.1">
    <property type="nucleotide sequence ID" value="NZ_CP035503.1"/>
</dbReference>
<dbReference type="PANTHER" id="PTHR36985:SF1">
    <property type="entry name" value="TRANSLOCATION AND ASSEMBLY MODULE SUBUNIT TAMB"/>
    <property type="match status" value="1"/>
</dbReference>
<dbReference type="GO" id="GO:0097347">
    <property type="term" value="C:TAM protein secretion complex"/>
    <property type="evidence" value="ECO:0007669"/>
    <property type="project" value="TreeGrafter"/>
</dbReference>
<keyword evidence="2" id="KW-0812">Transmembrane</keyword>
<accession>A0A515DEX8</accession>
<name>A0A515DEX8_9BURK</name>
<keyword evidence="8" id="KW-1185">Reference proteome</keyword>